<dbReference type="PANTHER" id="PTHR46594:SF4">
    <property type="entry name" value="P-TYPE CATION-TRANSPORTING ATPASE"/>
    <property type="match status" value="1"/>
</dbReference>
<organism evidence="3 4">
    <name type="scientific">Funneliformis caledonium</name>
    <dbReference type="NCBI Taxonomy" id="1117310"/>
    <lineage>
        <taxon>Eukaryota</taxon>
        <taxon>Fungi</taxon>
        <taxon>Fungi incertae sedis</taxon>
        <taxon>Mucoromycota</taxon>
        <taxon>Glomeromycotina</taxon>
        <taxon>Glomeromycetes</taxon>
        <taxon>Glomerales</taxon>
        <taxon>Glomeraceae</taxon>
        <taxon>Funneliformis</taxon>
    </lineage>
</organism>
<keyword evidence="2" id="KW-1133">Transmembrane helix</keyword>
<feature type="non-terminal residue" evidence="3">
    <location>
        <position position="160"/>
    </location>
</feature>
<keyword evidence="2" id="KW-0472">Membrane</keyword>
<protein>
    <submittedName>
        <fullName evidence="3">11734_t:CDS:1</fullName>
    </submittedName>
</protein>
<sequence>VQISKALIQEFADTVASYFVPIIIGLGLLILSQIMYFRYHSSMSMCFRSLYTDGCYVRTGIRTQNGILIKGGGPLEAGHKVTKVIFDKTDTLTKGQLDVTYYEIITNNLELTKETFFAIVGAVEYSSEHPLRRSIVNYGKKLLDIETYDVDVSILKLLLG</sequence>
<dbReference type="OrthoDB" id="432719at2759"/>
<evidence type="ECO:0000313" key="4">
    <source>
        <dbReference type="Proteomes" id="UP000789570"/>
    </source>
</evidence>
<dbReference type="AlphaFoldDB" id="A0A9N9ITX5"/>
<comment type="caution">
    <text evidence="3">The sequence shown here is derived from an EMBL/GenBank/DDBJ whole genome shotgun (WGS) entry which is preliminary data.</text>
</comment>
<evidence type="ECO:0000313" key="3">
    <source>
        <dbReference type="EMBL" id="CAG8748513.1"/>
    </source>
</evidence>
<accession>A0A9N9ITX5</accession>
<dbReference type="InterPro" id="IPR023299">
    <property type="entry name" value="ATPase_P-typ_cyto_dom_N"/>
</dbReference>
<dbReference type="Gene3D" id="3.40.1110.10">
    <property type="entry name" value="Calcium-transporting ATPase, cytoplasmic domain N"/>
    <property type="match status" value="1"/>
</dbReference>
<dbReference type="PANTHER" id="PTHR46594">
    <property type="entry name" value="P-TYPE CATION-TRANSPORTING ATPASE"/>
    <property type="match status" value="1"/>
</dbReference>
<dbReference type="Gene3D" id="3.40.50.1000">
    <property type="entry name" value="HAD superfamily/HAD-like"/>
    <property type="match status" value="1"/>
</dbReference>
<evidence type="ECO:0000256" key="2">
    <source>
        <dbReference type="SAM" id="Phobius"/>
    </source>
</evidence>
<feature type="transmembrane region" description="Helical" evidence="2">
    <location>
        <begin position="18"/>
        <end position="39"/>
    </location>
</feature>
<dbReference type="SUPFAM" id="SSF81660">
    <property type="entry name" value="Metal cation-transporting ATPase, ATP-binding domain N"/>
    <property type="match status" value="1"/>
</dbReference>
<dbReference type="GO" id="GO:0046872">
    <property type="term" value="F:metal ion binding"/>
    <property type="evidence" value="ECO:0007669"/>
    <property type="project" value="UniProtKB-KW"/>
</dbReference>
<reference evidence="3" key="1">
    <citation type="submission" date="2021-06" db="EMBL/GenBank/DDBJ databases">
        <authorList>
            <person name="Kallberg Y."/>
            <person name="Tangrot J."/>
            <person name="Rosling A."/>
        </authorList>
    </citation>
    <scope>NUCLEOTIDE SEQUENCE</scope>
    <source>
        <strain evidence="3">UK204</strain>
    </source>
</reference>
<keyword evidence="2" id="KW-0812">Transmembrane</keyword>
<gene>
    <name evidence="3" type="ORF">FCALED_LOCUS16139</name>
</gene>
<evidence type="ECO:0000256" key="1">
    <source>
        <dbReference type="ARBA" id="ARBA00022723"/>
    </source>
</evidence>
<dbReference type="GO" id="GO:0000166">
    <property type="term" value="F:nucleotide binding"/>
    <property type="evidence" value="ECO:0007669"/>
    <property type="project" value="InterPro"/>
</dbReference>
<dbReference type="EMBL" id="CAJVPQ010017481">
    <property type="protein sequence ID" value="CAG8748513.1"/>
    <property type="molecule type" value="Genomic_DNA"/>
</dbReference>
<dbReference type="InterPro" id="IPR023214">
    <property type="entry name" value="HAD_sf"/>
</dbReference>
<keyword evidence="4" id="KW-1185">Reference proteome</keyword>
<keyword evidence="1" id="KW-0479">Metal-binding</keyword>
<name>A0A9N9ITX5_9GLOM</name>
<proteinExistence type="predicted"/>
<dbReference type="Proteomes" id="UP000789570">
    <property type="component" value="Unassembled WGS sequence"/>
</dbReference>